<accession>A0AAW9QH91</accession>
<evidence type="ECO:0000313" key="1">
    <source>
        <dbReference type="EMBL" id="MEF7615014.1"/>
    </source>
</evidence>
<keyword evidence="2" id="KW-1185">Reference proteome</keyword>
<sequence length="189" mass="19721">MAIANTLLGRVSATGGVLDEADPAVHITAEQSTTPALADEAGSDAQGRVYGEVSRVTVTRWRTQGRASLGVGIGAVGYRSVQGTLNAAGAPDAALLHPSPALTVGLRLGLSPRATMFADASGTVGWPPARDNGWSSAYNTRVGMEFKSARAARSFGFDRGAIAMQLDSGYRLQMKPRRGGLAIYLRGQF</sequence>
<dbReference type="AlphaFoldDB" id="A0AAW9QH91"/>
<organism evidence="1 2">
    <name type="scientific">Aquincola agrisoli</name>
    <dbReference type="NCBI Taxonomy" id="3119538"/>
    <lineage>
        <taxon>Bacteria</taxon>
        <taxon>Pseudomonadati</taxon>
        <taxon>Pseudomonadota</taxon>
        <taxon>Betaproteobacteria</taxon>
        <taxon>Burkholderiales</taxon>
        <taxon>Sphaerotilaceae</taxon>
        <taxon>Aquincola</taxon>
    </lineage>
</organism>
<comment type="caution">
    <text evidence="1">The sequence shown here is derived from an EMBL/GenBank/DDBJ whole genome shotgun (WGS) entry which is preliminary data.</text>
</comment>
<evidence type="ECO:0008006" key="3">
    <source>
        <dbReference type="Google" id="ProtNLM"/>
    </source>
</evidence>
<protein>
    <recommendedName>
        <fullName evidence="3">Autotransporter domain-containing protein</fullName>
    </recommendedName>
</protein>
<gene>
    <name evidence="1" type="ORF">V4F39_13920</name>
</gene>
<dbReference type="Proteomes" id="UP001336250">
    <property type="component" value="Unassembled WGS sequence"/>
</dbReference>
<name>A0AAW9QH91_9BURK</name>
<evidence type="ECO:0000313" key="2">
    <source>
        <dbReference type="Proteomes" id="UP001336250"/>
    </source>
</evidence>
<reference evidence="1 2" key="1">
    <citation type="submission" date="2024-02" db="EMBL/GenBank/DDBJ databases">
        <title>Genome sequence of Aquincola sp. MAHUQ-54.</title>
        <authorList>
            <person name="Huq M.A."/>
        </authorList>
    </citation>
    <scope>NUCLEOTIDE SEQUENCE [LARGE SCALE GENOMIC DNA]</scope>
    <source>
        <strain evidence="1 2">MAHUQ-54</strain>
    </source>
</reference>
<proteinExistence type="predicted"/>
<dbReference type="EMBL" id="JAZIBG010000028">
    <property type="protein sequence ID" value="MEF7615014.1"/>
    <property type="molecule type" value="Genomic_DNA"/>
</dbReference>